<keyword evidence="3" id="KW-1185">Reference proteome</keyword>
<proteinExistence type="predicted"/>
<protein>
    <submittedName>
        <fullName evidence="2">Uncharacterized protein</fullName>
    </submittedName>
</protein>
<accession>A0A518ICH5</accession>
<dbReference type="KEGG" id="gfm:Enr17x_27830"/>
<reference evidence="2 3" key="1">
    <citation type="submission" date="2019-03" db="EMBL/GenBank/DDBJ databases">
        <title>Deep-cultivation of Planctomycetes and their phenomic and genomic characterization uncovers novel biology.</title>
        <authorList>
            <person name="Wiegand S."/>
            <person name="Jogler M."/>
            <person name="Boedeker C."/>
            <person name="Pinto D."/>
            <person name="Vollmers J."/>
            <person name="Rivas-Marin E."/>
            <person name="Kohn T."/>
            <person name="Peeters S.H."/>
            <person name="Heuer A."/>
            <person name="Rast P."/>
            <person name="Oberbeckmann S."/>
            <person name="Bunk B."/>
            <person name="Jeske O."/>
            <person name="Meyerdierks A."/>
            <person name="Storesund J.E."/>
            <person name="Kallscheuer N."/>
            <person name="Luecker S."/>
            <person name="Lage O.M."/>
            <person name="Pohl T."/>
            <person name="Merkel B.J."/>
            <person name="Hornburger P."/>
            <person name="Mueller R.-W."/>
            <person name="Bruemmer F."/>
            <person name="Labrenz M."/>
            <person name="Spormann A.M."/>
            <person name="Op den Camp H."/>
            <person name="Overmann J."/>
            <person name="Amann R."/>
            <person name="Jetten M.S.M."/>
            <person name="Mascher T."/>
            <person name="Medema M.H."/>
            <person name="Devos D.P."/>
            <person name="Kaster A.-K."/>
            <person name="Ovreas L."/>
            <person name="Rohde M."/>
            <person name="Galperin M.Y."/>
            <person name="Jogler C."/>
        </authorList>
    </citation>
    <scope>NUCLEOTIDE SEQUENCE [LARGE SCALE GENOMIC DNA]</scope>
    <source>
        <strain evidence="2 3">Enr17</strain>
    </source>
</reference>
<feature type="transmembrane region" description="Helical" evidence="1">
    <location>
        <begin position="66"/>
        <end position="87"/>
    </location>
</feature>
<keyword evidence="1" id="KW-0472">Membrane</keyword>
<evidence type="ECO:0000313" key="3">
    <source>
        <dbReference type="Proteomes" id="UP000318313"/>
    </source>
</evidence>
<dbReference type="RefSeq" id="WP_145309454.1">
    <property type="nucleotide sequence ID" value="NZ_CP037452.1"/>
</dbReference>
<keyword evidence="1" id="KW-1133">Transmembrane helix</keyword>
<evidence type="ECO:0000313" key="2">
    <source>
        <dbReference type="EMBL" id="QDV50740.1"/>
    </source>
</evidence>
<organism evidence="2 3">
    <name type="scientific">Gimesia fumaroli</name>
    <dbReference type="NCBI Taxonomy" id="2527976"/>
    <lineage>
        <taxon>Bacteria</taxon>
        <taxon>Pseudomonadati</taxon>
        <taxon>Planctomycetota</taxon>
        <taxon>Planctomycetia</taxon>
        <taxon>Planctomycetales</taxon>
        <taxon>Planctomycetaceae</taxon>
        <taxon>Gimesia</taxon>
    </lineage>
</organism>
<dbReference type="AlphaFoldDB" id="A0A518ICH5"/>
<keyword evidence="1" id="KW-0812">Transmembrane</keyword>
<evidence type="ECO:0000256" key="1">
    <source>
        <dbReference type="SAM" id="Phobius"/>
    </source>
</evidence>
<gene>
    <name evidence="2" type="ORF">Enr17x_27830</name>
</gene>
<sequence length="194" mass="22580">MQTEDLPIGEVQQMFRPNRNNQMAGYIIVSFLLMVGCCLLFMCAFKLSRAEQMPLFVEKGESLYSLSIGCVFGAGMIIASLFLFHWLRSIASLRVFLGDEGFCMIRDQRVEVFIWDQIALAEETALYERPRGPLNLLDGEIPKIRSQSFCIVREDGYEFKFNSNHLQNHDRFASLVKWQMRIRDIPWLVEEDYC</sequence>
<dbReference type="Proteomes" id="UP000318313">
    <property type="component" value="Chromosome"/>
</dbReference>
<dbReference type="EMBL" id="CP037452">
    <property type="protein sequence ID" value="QDV50740.1"/>
    <property type="molecule type" value="Genomic_DNA"/>
</dbReference>
<feature type="transmembrane region" description="Helical" evidence="1">
    <location>
        <begin position="23"/>
        <end position="45"/>
    </location>
</feature>
<name>A0A518ICH5_9PLAN</name>